<dbReference type="Pfam" id="PF02845">
    <property type="entry name" value="CUE"/>
    <property type="match status" value="1"/>
</dbReference>
<feature type="domain" description="RING-type" evidence="16">
    <location>
        <begin position="802"/>
        <end position="843"/>
    </location>
</feature>
<comment type="subcellular location">
    <subcellularLocation>
        <location evidence="1">Membrane</location>
        <topology evidence="1">Multi-pass membrane protein</topology>
    </subcellularLocation>
</comment>
<sequence>MQASEALFLLTEMTIKPSDHPLFLLCSLDALFLFDRFLGFPLELLIAVAFSRRDLGFLASVMDAQRALLDELMGAARNLTEEQKKRYKEIRWDDKEVCGAYMVRFCPHDLFVNTKSDLGACPKIHDPKLKESFSISLFMLSNDCPETFCSFEKSPRHDAYVPRFEAELAQFCEKLVMDLDRKVKRGRDRLAQEVDATPTPVPVEKSEQLSVLEEKIKKLLEQIETLGESGKVDEAEALMRKVDMLNAEKTALTQQSANDKAMMLPQEKKMALCEICGSFLVANDAAERTQTHVSGKQHIGYGMVRDYLSEFKAAKEKAKEEERLAREKETEERRKVKDKDHENRVRERDQVGRERSREQERERERDRYKDRSSERERSRDWSGRGSRDGGRGLDRRHDYHRNGRESDRDRFRDRVDGSVLSRSCGERDRAARFWGSRWSVSVGKWLGFLRMAVNYLCLSAFSTAVGLVGLQWWTVSSLDRMRSDGLFVGDGHGVSLESAQRALELLLSSHVTVALLVNFVINVYVLVVLLLKTLFFVQLNASETRKVLEGFVNYILYKGAFLLLVVPPNISQVIIWSSWLIFLGFLKIFQSLARDRLERLNASPSVTPLKYFRVFSALLMVLSADFLLMKLCMIYSSHSSSLFMLLFFEPLCIAFETFQIFTSCAFKVGSFMAIMVHGFQLLEICQGHSDKSAADCSAESNIQKTAAGSLSEWKGIFIRHCGFILDMFTLAMVLGHYLMTWWLHGMAFHLVDIILFLNSRALLSAIMKRSKTYINLWKSLSSLDGALPDASYEELCAYDDECAICRGPMARAKKLWCNHLFHLVCLRSWLDQGLTEMYSCPTCWRPLFVSSPRGHTRSISGNGTDDPQLPEYLNLGMNLQTVPDHAPPLGASPNQQQNASDTIWRVAASDSSLAPPVANQGMAGASRSSSVRPVGYGGVQMMMRQLASVSENYAHGSLDDDAWNPWPSQHTPMPSLPSPSSLRMNRNATGLRIRNTSPSVNNMSELLTMVDRVREVLPHIPDEFIVQDLLRTNNMDITVINLMQ</sequence>
<feature type="transmembrane region" description="Helical" evidence="15">
    <location>
        <begin position="642"/>
        <end position="666"/>
    </location>
</feature>
<dbReference type="GO" id="GO:0005886">
    <property type="term" value="C:plasma membrane"/>
    <property type="evidence" value="ECO:0007669"/>
    <property type="project" value="TreeGrafter"/>
</dbReference>
<evidence type="ECO:0000259" key="17">
    <source>
        <dbReference type="PROSITE" id="PS51140"/>
    </source>
</evidence>
<evidence type="ECO:0000256" key="12">
    <source>
        <dbReference type="PROSITE-ProRule" id="PRU00175"/>
    </source>
</evidence>
<evidence type="ECO:0000256" key="6">
    <source>
        <dbReference type="ARBA" id="ARBA00022723"/>
    </source>
</evidence>
<comment type="similarity">
    <text evidence="3">Belongs to the Luc7 family.</text>
</comment>
<name>A0A9E7GU44_9LILI</name>
<accession>A0A9E7GU44</accession>
<keyword evidence="19" id="KW-1185">Reference proteome</keyword>
<dbReference type="InterPro" id="IPR013083">
    <property type="entry name" value="Znf_RING/FYVE/PHD"/>
</dbReference>
<dbReference type="GO" id="GO:0006511">
    <property type="term" value="P:ubiquitin-dependent protein catabolic process"/>
    <property type="evidence" value="ECO:0007669"/>
    <property type="project" value="TreeGrafter"/>
</dbReference>
<feature type="transmembrane region" description="Helical" evidence="15">
    <location>
        <begin position="547"/>
        <end position="567"/>
    </location>
</feature>
<evidence type="ECO:0000256" key="1">
    <source>
        <dbReference type="ARBA" id="ARBA00004141"/>
    </source>
</evidence>
<feature type="transmembrane region" description="Helical" evidence="15">
    <location>
        <begin position="741"/>
        <end position="763"/>
    </location>
</feature>
<dbReference type="OrthoDB" id="7759664at2759"/>
<dbReference type="GO" id="GO:0016567">
    <property type="term" value="P:protein ubiquitination"/>
    <property type="evidence" value="ECO:0007669"/>
    <property type="project" value="TreeGrafter"/>
</dbReference>
<protein>
    <recommendedName>
        <fullName evidence="20">E3 ubiquitin protein ligase RIN2</fullName>
    </recommendedName>
</protein>
<dbReference type="Proteomes" id="UP001055439">
    <property type="component" value="Chromosome 7"/>
</dbReference>
<evidence type="ECO:0008006" key="20">
    <source>
        <dbReference type="Google" id="ProtNLM"/>
    </source>
</evidence>
<dbReference type="Pfam" id="PF03194">
    <property type="entry name" value="LUC7"/>
    <property type="match status" value="2"/>
</dbReference>
<dbReference type="Pfam" id="PF25563">
    <property type="entry name" value="TPR_SYVN1_N"/>
    <property type="match status" value="1"/>
</dbReference>
<evidence type="ECO:0000256" key="11">
    <source>
        <dbReference type="ARBA" id="ARBA00023136"/>
    </source>
</evidence>
<dbReference type="InterPro" id="IPR001841">
    <property type="entry name" value="Znf_RING"/>
</dbReference>
<evidence type="ECO:0000259" key="16">
    <source>
        <dbReference type="PROSITE" id="PS50089"/>
    </source>
</evidence>
<organism evidence="18 19">
    <name type="scientific">Musa troglodytarum</name>
    <name type="common">fe'i banana</name>
    <dbReference type="NCBI Taxonomy" id="320322"/>
    <lineage>
        <taxon>Eukaryota</taxon>
        <taxon>Viridiplantae</taxon>
        <taxon>Streptophyta</taxon>
        <taxon>Embryophyta</taxon>
        <taxon>Tracheophyta</taxon>
        <taxon>Spermatophyta</taxon>
        <taxon>Magnoliopsida</taxon>
        <taxon>Liliopsida</taxon>
        <taxon>Zingiberales</taxon>
        <taxon>Musaceae</taxon>
        <taxon>Musa</taxon>
    </lineage>
</organism>
<dbReference type="SUPFAM" id="SSF57850">
    <property type="entry name" value="RING/U-box"/>
    <property type="match status" value="1"/>
</dbReference>
<dbReference type="PANTHER" id="PTHR15067:SF4">
    <property type="entry name" value="E3 UBIQUITIN-PROTEIN LIGASE RNF8"/>
    <property type="match status" value="1"/>
</dbReference>
<dbReference type="FunFam" id="3.30.40.10:FF:000259">
    <property type="entry name" value="E3 ubiquitin protein ligase RIN2"/>
    <property type="match status" value="1"/>
</dbReference>
<dbReference type="Gene3D" id="3.30.40.10">
    <property type="entry name" value="Zinc/RING finger domain, C3HC4 (zinc finger)"/>
    <property type="match status" value="1"/>
</dbReference>
<keyword evidence="9" id="KW-0862">Zinc</keyword>
<dbReference type="GO" id="GO:0043130">
    <property type="term" value="F:ubiquitin binding"/>
    <property type="evidence" value="ECO:0007669"/>
    <property type="project" value="InterPro"/>
</dbReference>
<evidence type="ECO:0000256" key="9">
    <source>
        <dbReference type="ARBA" id="ARBA00022833"/>
    </source>
</evidence>
<dbReference type="InterPro" id="IPR057992">
    <property type="entry name" value="TPR_SYVN1_N"/>
</dbReference>
<evidence type="ECO:0000256" key="15">
    <source>
        <dbReference type="SAM" id="Phobius"/>
    </source>
</evidence>
<gene>
    <name evidence="18" type="ORF">MUK42_10700</name>
</gene>
<dbReference type="GO" id="GO:0000151">
    <property type="term" value="C:ubiquitin ligase complex"/>
    <property type="evidence" value="ECO:0007669"/>
    <property type="project" value="TreeGrafter"/>
</dbReference>
<keyword evidence="6" id="KW-0479">Metal-binding</keyword>
<evidence type="ECO:0000256" key="13">
    <source>
        <dbReference type="SAM" id="Coils"/>
    </source>
</evidence>
<feature type="transmembrane region" description="Helical" evidence="15">
    <location>
        <begin position="614"/>
        <end position="636"/>
    </location>
</feature>
<keyword evidence="7 12" id="KW-0863">Zinc-finger</keyword>
<evidence type="ECO:0000256" key="5">
    <source>
        <dbReference type="ARBA" id="ARBA00022692"/>
    </source>
</evidence>
<dbReference type="InterPro" id="IPR004882">
    <property type="entry name" value="Luc7-rel"/>
</dbReference>
<dbReference type="AlphaFoldDB" id="A0A9E7GU44"/>
<feature type="transmembrane region" description="Helical" evidence="15">
    <location>
        <begin position="453"/>
        <end position="473"/>
    </location>
</feature>
<feature type="transmembrane region" description="Helical" evidence="15">
    <location>
        <begin position="573"/>
        <end position="593"/>
    </location>
</feature>
<evidence type="ECO:0000256" key="14">
    <source>
        <dbReference type="SAM" id="MobiDB-lite"/>
    </source>
</evidence>
<dbReference type="PROSITE" id="PS51140">
    <property type="entry name" value="CUE"/>
    <property type="match status" value="1"/>
</dbReference>
<dbReference type="InterPro" id="IPR003892">
    <property type="entry name" value="CUE"/>
</dbReference>
<keyword evidence="13" id="KW-0175">Coiled coil</keyword>
<evidence type="ECO:0000256" key="10">
    <source>
        <dbReference type="ARBA" id="ARBA00022989"/>
    </source>
</evidence>
<keyword evidence="10 15" id="KW-1133">Transmembrane helix</keyword>
<dbReference type="GO" id="GO:0006376">
    <property type="term" value="P:mRNA splice site recognition"/>
    <property type="evidence" value="ECO:0007669"/>
    <property type="project" value="InterPro"/>
</dbReference>
<dbReference type="GO" id="GO:0003729">
    <property type="term" value="F:mRNA binding"/>
    <property type="evidence" value="ECO:0007669"/>
    <property type="project" value="InterPro"/>
</dbReference>
<evidence type="ECO:0000313" key="19">
    <source>
        <dbReference type="Proteomes" id="UP001055439"/>
    </source>
</evidence>
<feature type="coiled-coil region" evidence="13">
    <location>
        <begin position="209"/>
        <end position="255"/>
    </location>
</feature>
<dbReference type="GO" id="GO:0061630">
    <property type="term" value="F:ubiquitin protein ligase activity"/>
    <property type="evidence" value="ECO:0007669"/>
    <property type="project" value="TreeGrafter"/>
</dbReference>
<comment type="pathway">
    <text evidence="2">Protein modification; protein ubiquitination.</text>
</comment>
<feature type="region of interest" description="Disordered" evidence="14">
    <location>
        <begin position="317"/>
        <end position="407"/>
    </location>
</feature>
<reference evidence="18" key="1">
    <citation type="submission" date="2022-05" db="EMBL/GenBank/DDBJ databases">
        <title>The Musa troglodytarum L. genome provides insights into the mechanism of non-climacteric behaviour and enrichment of carotenoids.</title>
        <authorList>
            <person name="Wang J."/>
        </authorList>
    </citation>
    <scope>NUCLEOTIDE SEQUENCE</scope>
    <source>
        <tissue evidence="18">Leaf</tissue>
    </source>
</reference>
<evidence type="ECO:0000256" key="2">
    <source>
        <dbReference type="ARBA" id="ARBA00004906"/>
    </source>
</evidence>
<keyword evidence="11 15" id="KW-0472">Membrane</keyword>
<dbReference type="GO" id="GO:0034052">
    <property type="term" value="P:positive regulation of plant-type hypersensitive response"/>
    <property type="evidence" value="ECO:0007669"/>
    <property type="project" value="TreeGrafter"/>
</dbReference>
<dbReference type="EMBL" id="CP097509">
    <property type="protein sequence ID" value="URE21959.1"/>
    <property type="molecule type" value="Genomic_DNA"/>
</dbReference>
<evidence type="ECO:0000256" key="3">
    <source>
        <dbReference type="ARBA" id="ARBA00005655"/>
    </source>
</evidence>
<dbReference type="GO" id="GO:0008270">
    <property type="term" value="F:zinc ion binding"/>
    <property type="evidence" value="ECO:0007669"/>
    <property type="project" value="UniProtKB-KW"/>
</dbReference>
<keyword evidence="8" id="KW-0833">Ubl conjugation pathway</keyword>
<proteinExistence type="inferred from homology"/>
<dbReference type="SMART" id="SM00184">
    <property type="entry name" value="RING"/>
    <property type="match status" value="1"/>
</dbReference>
<dbReference type="Gene3D" id="1.10.8.10">
    <property type="entry name" value="DNA helicase RuvA subunit, C-terminal domain"/>
    <property type="match status" value="1"/>
</dbReference>
<dbReference type="PANTHER" id="PTHR15067">
    <property type="entry name" value="E3 UBIQUITIN-PROTEIN LIGASE RNF8"/>
    <property type="match status" value="1"/>
</dbReference>
<keyword evidence="5 15" id="KW-0812">Transmembrane</keyword>
<feature type="transmembrane region" description="Helical" evidence="15">
    <location>
        <begin position="716"/>
        <end position="735"/>
    </location>
</feature>
<evidence type="ECO:0000256" key="8">
    <source>
        <dbReference type="ARBA" id="ARBA00022786"/>
    </source>
</evidence>
<feature type="transmembrane region" description="Helical" evidence="15">
    <location>
        <begin position="513"/>
        <end position="535"/>
    </location>
</feature>
<dbReference type="GO" id="GO:0005685">
    <property type="term" value="C:U1 snRNP"/>
    <property type="evidence" value="ECO:0007669"/>
    <property type="project" value="InterPro"/>
</dbReference>
<dbReference type="PROSITE" id="PS50089">
    <property type="entry name" value="ZF_RING_2"/>
    <property type="match status" value="1"/>
</dbReference>
<dbReference type="Pfam" id="PF13639">
    <property type="entry name" value="zf-RING_2"/>
    <property type="match status" value="1"/>
</dbReference>
<keyword evidence="4" id="KW-0808">Transferase</keyword>
<dbReference type="GO" id="GO:0005829">
    <property type="term" value="C:cytosol"/>
    <property type="evidence" value="ECO:0007669"/>
    <property type="project" value="TreeGrafter"/>
</dbReference>
<evidence type="ECO:0000256" key="7">
    <source>
        <dbReference type="ARBA" id="ARBA00022771"/>
    </source>
</evidence>
<evidence type="ECO:0000313" key="18">
    <source>
        <dbReference type="EMBL" id="URE21959.1"/>
    </source>
</evidence>
<feature type="domain" description="CUE" evidence="17">
    <location>
        <begin position="1005"/>
        <end position="1044"/>
    </location>
</feature>
<evidence type="ECO:0000256" key="4">
    <source>
        <dbReference type="ARBA" id="ARBA00022679"/>
    </source>
</evidence>